<accession>A0A7W4I8U8</accession>
<reference evidence="2 3" key="1">
    <citation type="submission" date="2020-04" db="EMBL/GenBank/DDBJ databases">
        <title>Description of novel Gluconacetobacter.</title>
        <authorList>
            <person name="Sombolestani A."/>
        </authorList>
    </citation>
    <scope>NUCLEOTIDE SEQUENCE [LARGE SCALE GENOMIC DNA]</scope>
    <source>
        <strain evidence="2 3">LMG 7603</strain>
    </source>
</reference>
<sequence length="95" mass="10615">MLSIINSSGAPSSPVRARISEQTRQNTAPMGETFIARLVRSVSRRCVFSPVLEKTRNSIERMFNWLKNFCRIASCYDCNATNFHVAVYLAAAIGD</sequence>
<evidence type="ECO:0000313" key="2">
    <source>
        <dbReference type="EMBL" id="MBB2158393.1"/>
    </source>
</evidence>
<dbReference type="EMBL" id="JABEQG010000082">
    <property type="protein sequence ID" value="MBB2158393.1"/>
    <property type="molecule type" value="Genomic_DNA"/>
</dbReference>
<comment type="caution">
    <text evidence="2">The sequence shown here is derived from an EMBL/GenBank/DDBJ whole genome shotgun (WGS) entry which is preliminary data.</text>
</comment>
<evidence type="ECO:0000256" key="1">
    <source>
        <dbReference type="SAM" id="MobiDB-lite"/>
    </source>
</evidence>
<evidence type="ECO:0000313" key="3">
    <source>
        <dbReference type="Proteomes" id="UP000550787"/>
    </source>
</evidence>
<dbReference type="Proteomes" id="UP000550787">
    <property type="component" value="Unassembled WGS sequence"/>
</dbReference>
<feature type="compositionally biased region" description="Polar residues" evidence="1">
    <location>
        <begin position="1"/>
        <end position="11"/>
    </location>
</feature>
<feature type="region of interest" description="Disordered" evidence="1">
    <location>
        <begin position="1"/>
        <end position="26"/>
    </location>
</feature>
<gene>
    <name evidence="2" type="ORF">HLH33_19215</name>
</gene>
<dbReference type="AlphaFoldDB" id="A0A7W4I8U8"/>
<name>A0A7W4I8U8_GLUDI</name>
<organism evidence="2 3">
    <name type="scientific">Gluconacetobacter diazotrophicus</name>
    <name type="common">Acetobacter diazotrophicus</name>
    <dbReference type="NCBI Taxonomy" id="33996"/>
    <lineage>
        <taxon>Bacteria</taxon>
        <taxon>Pseudomonadati</taxon>
        <taxon>Pseudomonadota</taxon>
        <taxon>Alphaproteobacteria</taxon>
        <taxon>Acetobacterales</taxon>
        <taxon>Acetobacteraceae</taxon>
        <taxon>Gluconacetobacter</taxon>
    </lineage>
</organism>
<protein>
    <submittedName>
        <fullName evidence="2">Transposase</fullName>
    </submittedName>
</protein>
<proteinExistence type="predicted"/>